<sequence length="289" mass="34208">MEDILRPLYQERASREETLGVLLVEKHKAFSPSTDHFDVILFIIVEMAESPWQVKHYEFEDKKAALHVVNLQQLNEWLMLGSHRRVVDWVVNGKVLFDRNEFVESLKTRINDFPIAERKKKIGIEFAKLVRRFSDGKELYYAGHFLDAYNNIIHALHHLARLSVIEHGFYPEVTVWNQVKQIEPEIYKLYEELTSSDEPINKRIELLILANEFSMSLKTELGSRHLKDIMQTKTDAWSFFDLMEHPEMEDYKVDLGAMIEHLIEKEYVQVVRNETKGKGIFHRTYQFKN</sequence>
<dbReference type="Gene3D" id="1.20.120.330">
    <property type="entry name" value="Nucleotidyltransferases domain 2"/>
    <property type="match status" value="1"/>
</dbReference>
<gene>
    <name evidence="4" type="ORF">L2716_16505</name>
</gene>
<dbReference type="Gene3D" id="3.30.460.10">
    <property type="entry name" value="Beta Polymerase, domain 2"/>
    <property type="match status" value="1"/>
</dbReference>
<evidence type="ECO:0000259" key="2">
    <source>
        <dbReference type="Pfam" id="PF18576"/>
    </source>
</evidence>
<dbReference type="Pfam" id="PF18576">
    <property type="entry name" value="HTH_52"/>
    <property type="match status" value="1"/>
</dbReference>
<dbReference type="RefSeq" id="WP_236338100.1">
    <property type="nucleotide sequence ID" value="NZ_JAKIJS010000002.1"/>
</dbReference>
<comment type="caution">
    <text evidence="4">The sequence shown here is derived from an EMBL/GenBank/DDBJ whole genome shotgun (WGS) entry which is preliminary data.</text>
</comment>
<evidence type="ECO:0000313" key="5">
    <source>
        <dbReference type="Proteomes" id="UP001649381"/>
    </source>
</evidence>
<dbReference type="InterPro" id="IPR029348">
    <property type="entry name" value="NTF-like"/>
</dbReference>
<dbReference type="InterPro" id="IPR036388">
    <property type="entry name" value="WH-like_DNA-bd_sf"/>
</dbReference>
<dbReference type="InterPro" id="IPR041143">
    <property type="entry name" value="YgxA_HTH"/>
</dbReference>
<dbReference type="Pfam" id="PF14540">
    <property type="entry name" value="NTF-like"/>
    <property type="match status" value="1"/>
</dbReference>
<dbReference type="Proteomes" id="UP001649381">
    <property type="component" value="Unassembled WGS sequence"/>
</dbReference>
<dbReference type="Pfam" id="PF22339">
    <property type="entry name" value="YgxA-like_sub_bind"/>
    <property type="match status" value="1"/>
</dbReference>
<feature type="domain" description="YgxA-like substrate binding" evidence="3">
    <location>
        <begin position="120"/>
        <end position="216"/>
    </location>
</feature>
<dbReference type="Gene3D" id="1.10.10.10">
    <property type="entry name" value="Winged helix-like DNA-binding domain superfamily/Winged helix DNA-binding domain"/>
    <property type="match status" value="1"/>
</dbReference>
<name>A0ABS9H6B9_9BACL</name>
<proteinExistence type="predicted"/>
<keyword evidence="5" id="KW-1185">Reference proteome</keyword>
<evidence type="ECO:0000259" key="1">
    <source>
        <dbReference type="Pfam" id="PF14540"/>
    </source>
</evidence>
<dbReference type="InterPro" id="IPR043519">
    <property type="entry name" value="NT_sf"/>
</dbReference>
<dbReference type="EMBL" id="JAKIJS010000002">
    <property type="protein sequence ID" value="MCF6139340.1"/>
    <property type="molecule type" value="Genomic_DNA"/>
</dbReference>
<organism evidence="4 5">
    <name type="scientific">Pseudalkalibacillus berkeleyi</name>
    <dbReference type="NCBI Taxonomy" id="1069813"/>
    <lineage>
        <taxon>Bacteria</taxon>
        <taxon>Bacillati</taxon>
        <taxon>Bacillota</taxon>
        <taxon>Bacilli</taxon>
        <taxon>Bacillales</taxon>
        <taxon>Fictibacillaceae</taxon>
        <taxon>Pseudalkalibacillus</taxon>
    </lineage>
</organism>
<evidence type="ECO:0000313" key="4">
    <source>
        <dbReference type="EMBL" id="MCF6139340.1"/>
    </source>
</evidence>
<evidence type="ECO:0000259" key="3">
    <source>
        <dbReference type="Pfam" id="PF22339"/>
    </source>
</evidence>
<protein>
    <submittedName>
        <fullName evidence="4">Nucleotidyltransferase-like protein</fullName>
    </submittedName>
</protein>
<feature type="domain" description="Nucleotidyltransferase-like" evidence="1">
    <location>
        <begin position="1"/>
        <end position="118"/>
    </location>
</feature>
<dbReference type="InterPro" id="IPR054515">
    <property type="entry name" value="YgxA-like_substrate-bd"/>
</dbReference>
<feature type="domain" description="YgxA-like helix-turn-helix" evidence="2">
    <location>
        <begin position="224"/>
        <end position="287"/>
    </location>
</feature>
<accession>A0ABS9H6B9</accession>
<reference evidence="4 5" key="1">
    <citation type="submission" date="2022-01" db="EMBL/GenBank/DDBJ databases">
        <title>Alkalihalobacillus sp. EGI L200015, a novel bacterium isolated from a salt lake sediment.</title>
        <authorList>
            <person name="Gao L."/>
            <person name="Fang B.-Z."/>
            <person name="Li W.-J."/>
        </authorList>
    </citation>
    <scope>NUCLEOTIDE SEQUENCE [LARGE SCALE GENOMIC DNA]</scope>
    <source>
        <strain evidence="4 5">KCTC 12718</strain>
    </source>
</reference>